<organism evidence="14 15">
    <name type="scientific">Owenia fusiformis</name>
    <name type="common">Polychaete worm</name>
    <dbReference type="NCBI Taxonomy" id="6347"/>
    <lineage>
        <taxon>Eukaryota</taxon>
        <taxon>Metazoa</taxon>
        <taxon>Spiralia</taxon>
        <taxon>Lophotrochozoa</taxon>
        <taxon>Annelida</taxon>
        <taxon>Polychaeta</taxon>
        <taxon>Sedentaria</taxon>
        <taxon>Canalipalpata</taxon>
        <taxon>Sabellida</taxon>
        <taxon>Oweniida</taxon>
        <taxon>Oweniidae</taxon>
        <taxon>Owenia</taxon>
    </lineage>
</organism>
<evidence type="ECO:0000256" key="12">
    <source>
        <dbReference type="SAM" id="MobiDB-lite"/>
    </source>
</evidence>
<evidence type="ECO:0000256" key="7">
    <source>
        <dbReference type="ARBA" id="ARBA00023054"/>
    </source>
</evidence>
<dbReference type="GO" id="GO:0009898">
    <property type="term" value="C:cytoplasmic side of plasma membrane"/>
    <property type="evidence" value="ECO:0007669"/>
    <property type="project" value="TreeGrafter"/>
</dbReference>
<dbReference type="AlphaFoldDB" id="A0A8S4NQS9"/>
<dbReference type="Pfam" id="PF25880">
    <property type="entry name" value="WHD_CHMP7_1st"/>
    <property type="match status" value="1"/>
</dbReference>
<evidence type="ECO:0000259" key="13">
    <source>
        <dbReference type="Pfam" id="PF25239"/>
    </source>
</evidence>
<dbReference type="Gene3D" id="6.10.140.1230">
    <property type="match status" value="1"/>
</dbReference>
<evidence type="ECO:0000256" key="11">
    <source>
        <dbReference type="SAM" id="Coils"/>
    </source>
</evidence>
<dbReference type="PANTHER" id="PTHR22761:SF21">
    <property type="entry name" value="CHARGED MULTIVESICULAR BODY PROTEIN 7"/>
    <property type="match status" value="1"/>
</dbReference>
<dbReference type="OrthoDB" id="10250120at2759"/>
<dbReference type="Pfam" id="PF25239">
    <property type="entry name" value="WHD_CHMP7"/>
    <property type="match status" value="1"/>
</dbReference>
<dbReference type="GO" id="GO:0005635">
    <property type="term" value="C:nuclear envelope"/>
    <property type="evidence" value="ECO:0007669"/>
    <property type="project" value="UniProtKB-SubCell"/>
</dbReference>
<reference evidence="14" key="1">
    <citation type="submission" date="2022-03" db="EMBL/GenBank/DDBJ databases">
        <authorList>
            <person name="Martin C."/>
        </authorList>
    </citation>
    <scope>NUCLEOTIDE SEQUENCE</scope>
</reference>
<feature type="region of interest" description="Disordered" evidence="12">
    <location>
        <begin position="396"/>
        <end position="429"/>
    </location>
</feature>
<evidence type="ECO:0000256" key="2">
    <source>
        <dbReference type="ARBA" id="ARBA00004496"/>
    </source>
</evidence>
<gene>
    <name evidence="14" type="ORF">OFUS_LOCUS9554</name>
</gene>
<comment type="similarity">
    <text evidence="3">Belongs to the SNF7 family.</text>
</comment>
<keyword evidence="7 11" id="KW-0175">Coiled coil</keyword>
<dbReference type="Pfam" id="PF03357">
    <property type="entry name" value="Snf7"/>
    <property type="match status" value="1"/>
</dbReference>
<feature type="domain" description="CHMP7 winged helix" evidence="13">
    <location>
        <begin position="141"/>
        <end position="210"/>
    </location>
</feature>
<dbReference type="GO" id="GO:0032511">
    <property type="term" value="P:late endosome to vacuole transport via multivesicular body sorting pathway"/>
    <property type="evidence" value="ECO:0007669"/>
    <property type="project" value="TreeGrafter"/>
</dbReference>
<accession>A0A8S4NQS9</accession>
<protein>
    <recommendedName>
        <fullName evidence="9">Charged multivesicular body protein 7</fullName>
    </recommendedName>
    <alternativeName>
        <fullName evidence="10">Chromatin-modifying protein 7</fullName>
    </alternativeName>
</protein>
<dbReference type="Proteomes" id="UP000749559">
    <property type="component" value="Unassembled WGS sequence"/>
</dbReference>
<dbReference type="GO" id="GO:0015031">
    <property type="term" value="P:protein transport"/>
    <property type="evidence" value="ECO:0007669"/>
    <property type="project" value="UniProtKB-KW"/>
</dbReference>
<proteinExistence type="inferred from homology"/>
<evidence type="ECO:0000256" key="8">
    <source>
        <dbReference type="ARBA" id="ARBA00023242"/>
    </source>
</evidence>
<comment type="subcellular location">
    <subcellularLocation>
        <location evidence="2">Cytoplasm</location>
    </subcellularLocation>
    <subcellularLocation>
        <location evidence="1">Nucleus envelope</location>
    </subcellularLocation>
</comment>
<comment type="caution">
    <text evidence="14">The sequence shown here is derived from an EMBL/GenBank/DDBJ whole genome shotgun (WGS) entry which is preliminary data.</text>
</comment>
<evidence type="ECO:0000256" key="6">
    <source>
        <dbReference type="ARBA" id="ARBA00022927"/>
    </source>
</evidence>
<evidence type="ECO:0000256" key="10">
    <source>
        <dbReference type="ARBA" id="ARBA00041629"/>
    </source>
</evidence>
<evidence type="ECO:0000256" key="1">
    <source>
        <dbReference type="ARBA" id="ARBA00004259"/>
    </source>
</evidence>
<evidence type="ECO:0000313" key="14">
    <source>
        <dbReference type="EMBL" id="CAH1783193.1"/>
    </source>
</evidence>
<dbReference type="InterPro" id="IPR057471">
    <property type="entry name" value="CHMP7_WHD"/>
</dbReference>
<evidence type="ECO:0000313" key="15">
    <source>
        <dbReference type="Proteomes" id="UP000749559"/>
    </source>
</evidence>
<evidence type="ECO:0000256" key="3">
    <source>
        <dbReference type="ARBA" id="ARBA00006190"/>
    </source>
</evidence>
<keyword evidence="5" id="KW-0963">Cytoplasm</keyword>
<dbReference type="GO" id="GO:0006900">
    <property type="term" value="P:vesicle budding from membrane"/>
    <property type="evidence" value="ECO:0007669"/>
    <property type="project" value="TreeGrafter"/>
</dbReference>
<evidence type="ECO:0000256" key="4">
    <source>
        <dbReference type="ARBA" id="ARBA00022448"/>
    </source>
</evidence>
<sequence>MENIIDQWNDNDFMGLMFSGFRKKEVNPKGWNQKMKFWIGAIESTMRHSNQFVFDVKDLPLKFKRDGKSPLCLQTVLQEMLRQGKILPSDEYQSKMQQGWVSWGYNSFVKKPISWGLSSLMGPAATTLQGQFVLVDLAKGKCEDVLQHLRSSSEHQETDDIFNMTRVKDLCRDVCEDGESLKLVLKQLQQQNKLVISIIQERKDKEAIVKIAKEGERSVSPVSEVDKGILRLQNTETKLEEEIETLSKDMERCRTDAKFYLGKGLRNSAKNALRRKKQMENLMIKRENALQNVQSLIEKIREAESQKMILDAYEAGTTAFKHTTAKHNLSVERIDDVMDELQEMNDTQADITEAISRGPTDPNEVSVTELEEELAELIANDDKENDFAKELDELGDANKSLNLPDVPAFEPIPSRDTAKPQRLPDIPSF</sequence>
<keyword evidence="6" id="KW-0653">Protein transport</keyword>
<dbReference type="GO" id="GO:0005771">
    <property type="term" value="C:multivesicular body"/>
    <property type="evidence" value="ECO:0007669"/>
    <property type="project" value="TreeGrafter"/>
</dbReference>
<dbReference type="EMBL" id="CAIIXF020000005">
    <property type="protein sequence ID" value="CAH1783193.1"/>
    <property type="molecule type" value="Genomic_DNA"/>
</dbReference>
<keyword evidence="4" id="KW-0813">Transport</keyword>
<keyword evidence="15" id="KW-1185">Reference proteome</keyword>
<keyword evidence="8" id="KW-0539">Nucleus</keyword>
<dbReference type="GO" id="GO:0000815">
    <property type="term" value="C:ESCRT III complex"/>
    <property type="evidence" value="ECO:0007669"/>
    <property type="project" value="TreeGrafter"/>
</dbReference>
<feature type="coiled-coil region" evidence="11">
    <location>
        <begin position="229"/>
        <end position="306"/>
    </location>
</feature>
<evidence type="ECO:0000256" key="9">
    <source>
        <dbReference type="ARBA" id="ARBA00041077"/>
    </source>
</evidence>
<dbReference type="PANTHER" id="PTHR22761">
    <property type="entry name" value="CHARGED MULTIVESICULAR BODY PROTEIN"/>
    <property type="match status" value="1"/>
</dbReference>
<dbReference type="InterPro" id="IPR005024">
    <property type="entry name" value="Snf7_fam"/>
</dbReference>
<name>A0A8S4NQS9_OWEFU</name>
<evidence type="ECO:0000256" key="5">
    <source>
        <dbReference type="ARBA" id="ARBA00022490"/>
    </source>
</evidence>